<evidence type="ECO:0000256" key="3">
    <source>
        <dbReference type="ARBA" id="ARBA00023163"/>
    </source>
</evidence>
<dbReference type="AlphaFoldDB" id="A0A0K1QRM2"/>
<evidence type="ECO:0000256" key="2">
    <source>
        <dbReference type="ARBA" id="ARBA00023125"/>
    </source>
</evidence>
<dbReference type="PROSITE" id="PS01124">
    <property type="entry name" value="HTH_ARAC_FAMILY_2"/>
    <property type="match status" value="1"/>
</dbReference>
<accession>A0A0K1QRM2</accession>
<dbReference type="GO" id="GO:0000976">
    <property type="term" value="F:transcription cis-regulatory region binding"/>
    <property type="evidence" value="ECO:0007669"/>
    <property type="project" value="TreeGrafter"/>
</dbReference>
<keyword evidence="3" id="KW-0804">Transcription</keyword>
<dbReference type="SUPFAM" id="SSF46689">
    <property type="entry name" value="Homeodomain-like"/>
    <property type="match status" value="1"/>
</dbReference>
<name>A0A0K1QRM2_PSEFL</name>
<evidence type="ECO:0000313" key="6">
    <source>
        <dbReference type="Proteomes" id="UP000017175"/>
    </source>
</evidence>
<dbReference type="Pfam" id="PF12625">
    <property type="entry name" value="Arabinose_bd"/>
    <property type="match status" value="1"/>
</dbReference>
<reference evidence="5 6" key="1">
    <citation type="journal article" date="2012" name="J. Bacteriol.">
        <title>Draft genome sequence of the cyanide-utilizing bacterium Pseudomonas fluorescens strain NCIMB 11764.</title>
        <authorList>
            <person name="Vilo C.A."/>
            <person name="Benedik M.J."/>
            <person name="Kunz D.A."/>
            <person name="Dong Q."/>
        </authorList>
    </citation>
    <scope>NUCLEOTIDE SEQUENCE [LARGE SCALE GENOMIC DNA]</scope>
    <source>
        <strain evidence="5 6">NCIMB 11764</strain>
    </source>
</reference>
<dbReference type="GO" id="GO:0005829">
    <property type="term" value="C:cytosol"/>
    <property type="evidence" value="ECO:0007669"/>
    <property type="project" value="TreeGrafter"/>
</dbReference>
<feature type="domain" description="HTH araC/xylS-type" evidence="4">
    <location>
        <begin position="234"/>
        <end position="333"/>
    </location>
</feature>
<dbReference type="Proteomes" id="UP000017175">
    <property type="component" value="Chromosome"/>
</dbReference>
<dbReference type="PANTHER" id="PTHR47894:SF1">
    <property type="entry name" value="HTH-TYPE TRANSCRIPTIONAL REGULATOR VQSM"/>
    <property type="match status" value="1"/>
</dbReference>
<dbReference type="SMART" id="SM00342">
    <property type="entry name" value="HTH_ARAC"/>
    <property type="match status" value="1"/>
</dbReference>
<dbReference type="OrthoDB" id="5582699at2"/>
<evidence type="ECO:0000256" key="1">
    <source>
        <dbReference type="ARBA" id="ARBA00023015"/>
    </source>
</evidence>
<dbReference type="eggNOG" id="COG2207">
    <property type="taxonomic scope" value="Bacteria"/>
</dbReference>
<dbReference type="GO" id="GO:0003700">
    <property type="term" value="F:DNA-binding transcription factor activity"/>
    <property type="evidence" value="ECO:0007669"/>
    <property type="project" value="InterPro"/>
</dbReference>
<dbReference type="InterPro" id="IPR018060">
    <property type="entry name" value="HTH_AraC"/>
</dbReference>
<dbReference type="InterPro" id="IPR009057">
    <property type="entry name" value="Homeodomain-like_sf"/>
</dbReference>
<sequence length="334" mass="36800">MHRMTSTGFRVLADVLTDAGANVETLLEEFGSSNEEVWANPNGVRLELVYKVMAEAEKRTGNPDIGLLAYARAHPANLEVLGYAVMSCATLGSALHRLVDYQSLICNGFYMCLDQEPTALKLIGFDISAQPSLTPRAFIDAGAAQTVGLVHWLLPKRKPQPVAATFTYPKPADTTRLEHLLGSNLSFGASYNSLTFSLDDCSIALPTADPALDVLHVEYARTRLNLLLNGSMTERVRQVLSERLAQGVPSDLNRIAQAVGVSARSLQRRLSNEDMHFSALQDEARLMLAHNFLRNSARSVKYIGALLGFRDQSSFHKACIRWFGMTPGRYREVS</sequence>
<protein>
    <submittedName>
        <fullName evidence="5">AraC family transcriptional regulator</fullName>
    </submittedName>
</protein>
<dbReference type="RefSeq" id="WP_017338143.1">
    <property type="nucleotide sequence ID" value="NZ_CP010945.1"/>
</dbReference>
<dbReference type="InterPro" id="IPR032687">
    <property type="entry name" value="AraC-type_N"/>
</dbReference>
<gene>
    <name evidence="5" type="ORF">B723_18565</name>
</gene>
<evidence type="ECO:0000313" key="5">
    <source>
        <dbReference type="EMBL" id="AKV08297.1"/>
    </source>
</evidence>
<keyword evidence="2" id="KW-0238">DNA-binding</keyword>
<keyword evidence="1" id="KW-0805">Transcription regulation</keyword>
<evidence type="ECO:0000259" key="4">
    <source>
        <dbReference type="PROSITE" id="PS01124"/>
    </source>
</evidence>
<dbReference type="PANTHER" id="PTHR47894">
    <property type="entry name" value="HTH-TYPE TRANSCRIPTIONAL REGULATOR GADX"/>
    <property type="match status" value="1"/>
</dbReference>
<dbReference type="Gene3D" id="1.10.10.60">
    <property type="entry name" value="Homeodomain-like"/>
    <property type="match status" value="1"/>
</dbReference>
<dbReference type="EMBL" id="CP010945">
    <property type="protein sequence ID" value="AKV08297.1"/>
    <property type="molecule type" value="Genomic_DNA"/>
</dbReference>
<proteinExistence type="predicted"/>
<dbReference type="Pfam" id="PF12833">
    <property type="entry name" value="HTH_18"/>
    <property type="match status" value="1"/>
</dbReference>
<organism evidence="5 6">
    <name type="scientific">Pseudomonas fluorescens NCIMB 11764</name>
    <dbReference type="NCBI Taxonomy" id="1221522"/>
    <lineage>
        <taxon>Bacteria</taxon>
        <taxon>Pseudomonadati</taxon>
        <taxon>Pseudomonadota</taxon>
        <taxon>Gammaproteobacteria</taxon>
        <taxon>Pseudomonadales</taxon>
        <taxon>Pseudomonadaceae</taxon>
        <taxon>Pseudomonas</taxon>
    </lineage>
</organism>